<dbReference type="SUPFAM" id="SSF49401">
    <property type="entry name" value="Bacterial adhesins"/>
    <property type="match status" value="1"/>
</dbReference>
<proteinExistence type="predicted"/>
<comment type="caution">
    <text evidence="1">The sequence shown here is derived from an EMBL/GenBank/DDBJ whole genome shotgun (WGS) entry which is preliminary data.</text>
</comment>
<evidence type="ECO:0000313" key="2">
    <source>
        <dbReference type="Proteomes" id="UP000254454"/>
    </source>
</evidence>
<dbReference type="Gene3D" id="2.60.40.1090">
    <property type="entry name" value="Fimbrial-type adhesion domain"/>
    <property type="match status" value="1"/>
</dbReference>
<reference evidence="1 2" key="1">
    <citation type="submission" date="2018-06" db="EMBL/GenBank/DDBJ databases">
        <title>Recombination Drives Gene Content and Phenotype Evolution in Wild Type E. coli Strains.</title>
        <authorList>
            <person name="Field C.M."/>
            <person name="Silander O.K."/>
            <person name="Van Nimwegen E."/>
        </authorList>
    </citation>
    <scope>NUCLEOTIDE SEQUENCE [LARGE SCALE GENOMIC DNA]</scope>
    <source>
        <strain evidence="1 2">SC344</strain>
    </source>
</reference>
<sequence length="130" mass="14666">MDTASRIYHIWPGKSYEEKFRIRLINCQLNTMWKMVELTFRGDEEPELPGYLRVNGINRGKLGIGIIDTDGISLLKLNQVHNGGQGDKVDKESVVLDFKAFVQATSEAIANKGVQPGDYNSTVTFELLYK</sequence>
<dbReference type="Proteomes" id="UP000254454">
    <property type="component" value="Unassembled WGS sequence"/>
</dbReference>
<protein>
    <submittedName>
        <fullName evidence="1">Fimbrial adapter PapK</fullName>
    </submittedName>
</protein>
<evidence type="ECO:0000313" key="1">
    <source>
        <dbReference type="EMBL" id="RDR25681.1"/>
    </source>
</evidence>
<dbReference type="EMBL" id="QONO01000109">
    <property type="protein sequence ID" value="RDR25681.1"/>
    <property type="molecule type" value="Genomic_DNA"/>
</dbReference>
<dbReference type="InterPro" id="IPR036937">
    <property type="entry name" value="Adhesion_dom_fimbrial_sf"/>
</dbReference>
<dbReference type="GO" id="GO:0009289">
    <property type="term" value="C:pilus"/>
    <property type="evidence" value="ECO:0007669"/>
    <property type="project" value="InterPro"/>
</dbReference>
<dbReference type="GO" id="GO:0007155">
    <property type="term" value="P:cell adhesion"/>
    <property type="evidence" value="ECO:0007669"/>
    <property type="project" value="InterPro"/>
</dbReference>
<accession>A0A370V5N5</accession>
<gene>
    <name evidence="1" type="primary">papK</name>
    <name evidence="1" type="ORF">C4A13_03665</name>
</gene>
<name>A0A370V5N5_9ESCH</name>
<dbReference type="AlphaFoldDB" id="A0A370V5N5"/>
<organism evidence="1 2">
    <name type="scientific">Escherichia marmotae</name>
    <dbReference type="NCBI Taxonomy" id="1499973"/>
    <lineage>
        <taxon>Bacteria</taxon>
        <taxon>Pseudomonadati</taxon>
        <taxon>Pseudomonadota</taxon>
        <taxon>Gammaproteobacteria</taxon>
        <taxon>Enterobacterales</taxon>
        <taxon>Enterobacteriaceae</taxon>
        <taxon>Escherichia</taxon>
    </lineage>
</organism>
<dbReference type="InterPro" id="IPR008966">
    <property type="entry name" value="Adhesion_dom_sf"/>
</dbReference>